<dbReference type="Proteomes" id="UP001163293">
    <property type="component" value="Chromosome"/>
</dbReference>
<keyword evidence="3" id="KW-0812">Transmembrane</keyword>
<organism evidence="7 8">
    <name type="scientific">Paenarthrobacter ureafaciens</name>
    <dbReference type="NCBI Taxonomy" id="37931"/>
    <lineage>
        <taxon>Bacteria</taxon>
        <taxon>Bacillati</taxon>
        <taxon>Actinomycetota</taxon>
        <taxon>Actinomycetes</taxon>
        <taxon>Micrococcales</taxon>
        <taxon>Micrococcaceae</taxon>
        <taxon>Paenarthrobacter</taxon>
    </lineage>
</organism>
<name>A0AAX3ER22_PAEUR</name>
<reference evidence="7" key="1">
    <citation type="submission" date="2022-07" db="EMBL/GenBank/DDBJ databases">
        <authorList>
            <person name="Wu T."/>
        </authorList>
    </citation>
    <scope>NUCLEOTIDE SEQUENCE</scope>
    <source>
        <strain evidence="7">SD-1</strain>
    </source>
</reference>
<keyword evidence="2" id="KW-1003">Cell membrane</keyword>
<evidence type="ECO:0000256" key="5">
    <source>
        <dbReference type="ARBA" id="ARBA00023136"/>
    </source>
</evidence>
<dbReference type="Pfam" id="PF13396">
    <property type="entry name" value="PLDc_N"/>
    <property type="match status" value="1"/>
</dbReference>
<protein>
    <recommendedName>
        <fullName evidence="6">Cardiolipin synthase N-terminal domain-containing protein</fullName>
    </recommendedName>
</protein>
<keyword evidence="8" id="KW-1185">Reference proteome</keyword>
<evidence type="ECO:0000313" key="7">
    <source>
        <dbReference type="EMBL" id="UYV99714.1"/>
    </source>
</evidence>
<dbReference type="AlphaFoldDB" id="A0AAX3ER22"/>
<evidence type="ECO:0000256" key="2">
    <source>
        <dbReference type="ARBA" id="ARBA00022475"/>
    </source>
</evidence>
<keyword evidence="5" id="KW-0472">Membrane</keyword>
<keyword evidence="4" id="KW-1133">Transmembrane helix</keyword>
<evidence type="ECO:0000313" key="8">
    <source>
        <dbReference type="Proteomes" id="UP001163293"/>
    </source>
</evidence>
<evidence type="ECO:0000259" key="6">
    <source>
        <dbReference type="Pfam" id="PF13396"/>
    </source>
</evidence>
<feature type="domain" description="Cardiolipin synthase N-terminal" evidence="6">
    <location>
        <begin position="35"/>
        <end position="71"/>
    </location>
</feature>
<accession>A0AAX3ER22</accession>
<sequence length="78" mass="8635">MAKKKKSWRDLSTKQKAMMMAGSAVNLTLLIAAQRSLAKTPDAQIRGKKALWRAASFINFFGPVSYFVFGRRRDAGAA</sequence>
<evidence type="ECO:0000256" key="1">
    <source>
        <dbReference type="ARBA" id="ARBA00004651"/>
    </source>
</evidence>
<dbReference type="InterPro" id="IPR027379">
    <property type="entry name" value="CLS_N"/>
</dbReference>
<dbReference type="RefSeq" id="WP_021472762.1">
    <property type="nucleotide sequence ID" value="NZ_BDMH01000002.1"/>
</dbReference>
<dbReference type="EMBL" id="CP101185">
    <property type="protein sequence ID" value="UYV99714.1"/>
    <property type="molecule type" value="Genomic_DNA"/>
</dbReference>
<gene>
    <name evidence="7" type="ORF">NL394_05530</name>
</gene>
<evidence type="ECO:0000256" key="3">
    <source>
        <dbReference type="ARBA" id="ARBA00022692"/>
    </source>
</evidence>
<proteinExistence type="predicted"/>
<comment type="subcellular location">
    <subcellularLocation>
        <location evidence="1">Cell membrane</location>
        <topology evidence="1">Multi-pass membrane protein</topology>
    </subcellularLocation>
</comment>
<evidence type="ECO:0000256" key="4">
    <source>
        <dbReference type="ARBA" id="ARBA00022989"/>
    </source>
</evidence>